<evidence type="ECO:0000256" key="5">
    <source>
        <dbReference type="ARBA" id="ARBA00022692"/>
    </source>
</evidence>
<evidence type="ECO:0000256" key="7">
    <source>
        <dbReference type="ARBA" id="ARBA00022737"/>
    </source>
</evidence>
<keyword evidence="6" id="KW-0732">Signal</keyword>
<evidence type="ECO:0000313" key="15">
    <source>
        <dbReference type="Proteomes" id="UP001154282"/>
    </source>
</evidence>
<dbReference type="Pfam" id="PF00560">
    <property type="entry name" value="LRR_1"/>
    <property type="match status" value="3"/>
</dbReference>
<keyword evidence="10" id="KW-0675">Receptor</keyword>
<name>A0AAV0QAJ5_9ROSI</name>
<dbReference type="Pfam" id="PF08263">
    <property type="entry name" value="LRRNT_2"/>
    <property type="match status" value="1"/>
</dbReference>
<keyword evidence="5 12" id="KW-0812">Transmembrane</keyword>
<evidence type="ECO:0000256" key="6">
    <source>
        <dbReference type="ARBA" id="ARBA00022729"/>
    </source>
</evidence>
<evidence type="ECO:0000256" key="10">
    <source>
        <dbReference type="ARBA" id="ARBA00023170"/>
    </source>
</evidence>
<dbReference type="Pfam" id="PF13855">
    <property type="entry name" value="LRR_8"/>
    <property type="match status" value="1"/>
</dbReference>
<evidence type="ECO:0000256" key="12">
    <source>
        <dbReference type="SAM" id="Phobius"/>
    </source>
</evidence>
<organism evidence="14 15">
    <name type="scientific">Linum tenue</name>
    <dbReference type="NCBI Taxonomy" id="586396"/>
    <lineage>
        <taxon>Eukaryota</taxon>
        <taxon>Viridiplantae</taxon>
        <taxon>Streptophyta</taxon>
        <taxon>Embryophyta</taxon>
        <taxon>Tracheophyta</taxon>
        <taxon>Spermatophyta</taxon>
        <taxon>Magnoliopsida</taxon>
        <taxon>eudicotyledons</taxon>
        <taxon>Gunneridae</taxon>
        <taxon>Pentapetalae</taxon>
        <taxon>rosids</taxon>
        <taxon>fabids</taxon>
        <taxon>Malpighiales</taxon>
        <taxon>Linaceae</taxon>
        <taxon>Linum</taxon>
    </lineage>
</organism>
<accession>A0AAV0QAJ5</accession>
<dbReference type="InterPro" id="IPR032675">
    <property type="entry name" value="LRR_dom_sf"/>
</dbReference>
<keyword evidence="9 12" id="KW-0472">Membrane</keyword>
<feature type="transmembrane region" description="Helical" evidence="12">
    <location>
        <begin position="751"/>
        <end position="772"/>
    </location>
</feature>
<protein>
    <recommendedName>
        <fullName evidence="13">Leucine-rich repeat-containing N-terminal plant-type domain-containing protein</fullName>
    </recommendedName>
</protein>
<keyword evidence="8 12" id="KW-1133">Transmembrane helix</keyword>
<dbReference type="PANTHER" id="PTHR48062">
    <property type="entry name" value="RECEPTOR-LIKE PROTEIN 14"/>
    <property type="match status" value="1"/>
</dbReference>
<dbReference type="PANTHER" id="PTHR48062:SF21">
    <property type="entry name" value="RECEPTOR-LIKE PROTEIN 12"/>
    <property type="match status" value="1"/>
</dbReference>
<gene>
    <name evidence="14" type="ORF">LITE_LOCUS42556</name>
</gene>
<keyword evidence="4" id="KW-0433">Leucine-rich repeat</keyword>
<dbReference type="Gene3D" id="3.80.10.10">
    <property type="entry name" value="Ribonuclease Inhibitor"/>
    <property type="match status" value="2"/>
</dbReference>
<evidence type="ECO:0000256" key="4">
    <source>
        <dbReference type="ARBA" id="ARBA00022614"/>
    </source>
</evidence>
<dbReference type="PRINTS" id="PR00019">
    <property type="entry name" value="LEURICHRPT"/>
</dbReference>
<sequence>MRIGRSKTTYYYCCFMSSASLWLQVVLVLFTIPEILKGCDGCWEHERIALLPLKSSLHDPDYFWGGGKGTKHHSDVDCCHWDGVRCHPTTGRVTKLMLWNENSTTRPYLNASLLFLPFQGLRALSLQSYHILGCMENLGFLKRLEIFDSTIACNNFLDTLGTVMTNLTHLVILDASLSSTIPQAFCNLKHLREIVLQSDDLRGELPNCLSNLTSLQIFNVGGNQFDGDIAESPLTTLLSLEEIDIIFNQFRIPISLFPFFNHSRLRSFRAGHNRELYGDDDQYDLVRQDTPLFQLVLLHLSSSDGNNVGGYVGPAFPKFLYHQTRLEYVSISDVRIKGAVGFPWWLLANNTNLGDLQLPSCSLSGQFQLPTIVYENLTRLVISSNDFLPGHIPHDICTFFPNIDSLSVSENNFFGKIPPQWSNCSSLQTLEASDNQLSGEIPKWIWNDSTLLVLDLSSNDFSGGLPPGFISPSMNEVYLSRNRLGGTLYDQNGITGDIDYSGYQLRILDLSHNHFTGKIPKWIVKLRPRLRYILLNDNHLYGEVPAGFCLENTNLIDLSHNRLSGHIVGEIFQCTLYGEQSGYSPYGGMEFVTKTHIYTYKGQVVNLFFGLDLSNNDFTGEIPIQIGHLDNTQVLNLSYNKFTGPIPSSIANLSQIESLDLSHNNLSGAIPYQLTDLHSLSSFNVAYNNLSGMCPLKTAQFSTFDESSYEGNPFLNCTLPLVTPNPSVRSTTSDDDDDDDGEEGFIDMESFYVSGSVSYVMVLLIIASVLYINSYWRRVWFYYVGVTITTCYYFVVDHLPVPARYKVWELRV</sequence>
<keyword evidence="3" id="KW-1003">Cell membrane</keyword>
<dbReference type="FunFam" id="3.80.10.10:FF:000111">
    <property type="entry name" value="LRR receptor-like serine/threonine-protein kinase ERECTA"/>
    <property type="match status" value="1"/>
</dbReference>
<dbReference type="AlphaFoldDB" id="A0AAV0QAJ5"/>
<evidence type="ECO:0000313" key="14">
    <source>
        <dbReference type="EMBL" id="CAI0542609.1"/>
    </source>
</evidence>
<dbReference type="GO" id="GO:0005886">
    <property type="term" value="C:plasma membrane"/>
    <property type="evidence" value="ECO:0007669"/>
    <property type="project" value="UniProtKB-SubCell"/>
</dbReference>
<dbReference type="SUPFAM" id="SSF52058">
    <property type="entry name" value="L domain-like"/>
    <property type="match status" value="2"/>
</dbReference>
<evidence type="ECO:0000256" key="8">
    <source>
        <dbReference type="ARBA" id="ARBA00022989"/>
    </source>
</evidence>
<dbReference type="InterPro" id="IPR013210">
    <property type="entry name" value="LRR_N_plant-typ"/>
</dbReference>
<keyword evidence="11" id="KW-0325">Glycoprotein</keyword>
<evidence type="ECO:0000256" key="9">
    <source>
        <dbReference type="ARBA" id="ARBA00023136"/>
    </source>
</evidence>
<comment type="similarity">
    <text evidence="2">Belongs to the RLP family.</text>
</comment>
<feature type="transmembrane region" description="Helical" evidence="12">
    <location>
        <begin position="779"/>
        <end position="796"/>
    </location>
</feature>
<dbReference type="Proteomes" id="UP001154282">
    <property type="component" value="Unassembled WGS sequence"/>
</dbReference>
<comment type="subcellular location">
    <subcellularLocation>
        <location evidence="1">Cell membrane</location>
        <topology evidence="1">Single-pass type I membrane protein</topology>
    </subcellularLocation>
</comment>
<comment type="caution">
    <text evidence="14">The sequence shown here is derived from an EMBL/GenBank/DDBJ whole genome shotgun (WGS) entry which is preliminary data.</text>
</comment>
<feature type="domain" description="Leucine-rich repeat-containing N-terminal plant-type" evidence="13">
    <location>
        <begin position="45"/>
        <end position="86"/>
    </location>
</feature>
<feature type="transmembrane region" description="Helical" evidence="12">
    <location>
        <begin position="12"/>
        <end position="32"/>
    </location>
</feature>
<evidence type="ECO:0000256" key="3">
    <source>
        <dbReference type="ARBA" id="ARBA00022475"/>
    </source>
</evidence>
<evidence type="ECO:0000256" key="1">
    <source>
        <dbReference type="ARBA" id="ARBA00004251"/>
    </source>
</evidence>
<proteinExistence type="inferred from homology"/>
<evidence type="ECO:0000259" key="13">
    <source>
        <dbReference type="Pfam" id="PF08263"/>
    </source>
</evidence>
<dbReference type="InterPro" id="IPR051502">
    <property type="entry name" value="RLP_Defense_Trigger"/>
</dbReference>
<evidence type="ECO:0000256" key="2">
    <source>
        <dbReference type="ARBA" id="ARBA00009592"/>
    </source>
</evidence>
<keyword evidence="7" id="KW-0677">Repeat</keyword>
<dbReference type="InterPro" id="IPR001611">
    <property type="entry name" value="Leu-rich_rpt"/>
</dbReference>
<reference evidence="14" key="1">
    <citation type="submission" date="2022-08" db="EMBL/GenBank/DDBJ databases">
        <authorList>
            <person name="Gutierrez-Valencia J."/>
        </authorList>
    </citation>
    <scope>NUCLEOTIDE SEQUENCE</scope>
</reference>
<dbReference type="EMBL" id="CAMGYJ010000009">
    <property type="protein sequence ID" value="CAI0542609.1"/>
    <property type="molecule type" value="Genomic_DNA"/>
</dbReference>
<evidence type="ECO:0000256" key="11">
    <source>
        <dbReference type="ARBA" id="ARBA00023180"/>
    </source>
</evidence>
<keyword evidence="15" id="KW-1185">Reference proteome</keyword>
<dbReference type="FunFam" id="3.80.10.10:FF:000095">
    <property type="entry name" value="LRR receptor-like serine/threonine-protein kinase GSO1"/>
    <property type="match status" value="1"/>
</dbReference>